<sequence length="266" mass="29039">MTRPDEQEAVHDTTFTQLLLASEESLRHLCTHRHSIVDGEQSETVMFLLDNIHKICTTLERSMNFVHTLPVILTAWLTGTDRSIGVTCSSSRPFRSPHTPILPSSPPSSDASVISEVEHVGLNRKSSKGDLNPTAKVKWWKQGRLFAAIRLCVFSTSGALLSSRPSPWFMSESTRSGSACIPLFESTAAMEDASGSLCAMCGTSSSRWLFGDPLLIPRVHFVIPPNSDSFPLSFRRISCHPTSISVGIASVVGGDDGRKTKDIRLG</sequence>
<dbReference type="Proteomes" id="UP001281761">
    <property type="component" value="Unassembled WGS sequence"/>
</dbReference>
<dbReference type="EMBL" id="JARBJD010000024">
    <property type="protein sequence ID" value="KAK2960164.1"/>
    <property type="molecule type" value="Genomic_DNA"/>
</dbReference>
<protein>
    <submittedName>
        <fullName evidence="1">Uncharacterized protein</fullName>
    </submittedName>
</protein>
<comment type="caution">
    <text evidence="1">The sequence shown here is derived from an EMBL/GenBank/DDBJ whole genome shotgun (WGS) entry which is preliminary data.</text>
</comment>
<evidence type="ECO:0000313" key="2">
    <source>
        <dbReference type="Proteomes" id="UP001281761"/>
    </source>
</evidence>
<evidence type="ECO:0000313" key="1">
    <source>
        <dbReference type="EMBL" id="KAK2960164.1"/>
    </source>
</evidence>
<gene>
    <name evidence="1" type="ORF">BLNAU_4717</name>
</gene>
<accession>A0ABQ9Y902</accession>
<proteinExistence type="predicted"/>
<keyword evidence="2" id="KW-1185">Reference proteome</keyword>
<name>A0ABQ9Y902_9EUKA</name>
<reference evidence="1 2" key="1">
    <citation type="journal article" date="2022" name="bioRxiv">
        <title>Genomics of Preaxostyla Flagellates Illuminates Evolutionary Transitions and the Path Towards Mitochondrial Loss.</title>
        <authorList>
            <person name="Novak L.V.F."/>
            <person name="Treitli S.C."/>
            <person name="Pyrih J."/>
            <person name="Halakuc P."/>
            <person name="Pipaliya S.V."/>
            <person name="Vacek V."/>
            <person name="Brzon O."/>
            <person name="Soukal P."/>
            <person name="Eme L."/>
            <person name="Dacks J.B."/>
            <person name="Karnkowska A."/>
            <person name="Elias M."/>
            <person name="Hampl V."/>
        </authorList>
    </citation>
    <scope>NUCLEOTIDE SEQUENCE [LARGE SCALE GENOMIC DNA]</scope>
    <source>
        <strain evidence="1">NAU3</strain>
        <tissue evidence="1">Gut</tissue>
    </source>
</reference>
<organism evidence="1 2">
    <name type="scientific">Blattamonas nauphoetae</name>
    <dbReference type="NCBI Taxonomy" id="2049346"/>
    <lineage>
        <taxon>Eukaryota</taxon>
        <taxon>Metamonada</taxon>
        <taxon>Preaxostyla</taxon>
        <taxon>Oxymonadida</taxon>
        <taxon>Blattamonas</taxon>
    </lineage>
</organism>